<proteinExistence type="predicted"/>
<organism evidence="1 2">
    <name type="scientific">Streptomyces glomeratus</name>
    <dbReference type="NCBI Taxonomy" id="284452"/>
    <lineage>
        <taxon>Bacteria</taxon>
        <taxon>Bacillati</taxon>
        <taxon>Actinomycetota</taxon>
        <taxon>Actinomycetes</taxon>
        <taxon>Kitasatosporales</taxon>
        <taxon>Streptomycetaceae</taxon>
        <taxon>Streptomyces</taxon>
    </lineage>
</organism>
<dbReference type="EMBL" id="BAAAUF010000124">
    <property type="protein sequence ID" value="GAA3079400.1"/>
    <property type="molecule type" value="Genomic_DNA"/>
</dbReference>
<accession>A0ABP6M9G1</accession>
<dbReference type="Proteomes" id="UP001501532">
    <property type="component" value="Unassembled WGS sequence"/>
</dbReference>
<keyword evidence="2" id="KW-1185">Reference proteome</keyword>
<evidence type="ECO:0000313" key="1">
    <source>
        <dbReference type="EMBL" id="GAA3079400.1"/>
    </source>
</evidence>
<evidence type="ECO:0000313" key="2">
    <source>
        <dbReference type="Proteomes" id="UP001501532"/>
    </source>
</evidence>
<gene>
    <name evidence="1" type="ORF">GCM10010448_70960</name>
</gene>
<reference evidence="2" key="1">
    <citation type="journal article" date="2019" name="Int. J. Syst. Evol. Microbiol.">
        <title>The Global Catalogue of Microorganisms (GCM) 10K type strain sequencing project: providing services to taxonomists for standard genome sequencing and annotation.</title>
        <authorList>
            <consortium name="The Broad Institute Genomics Platform"/>
            <consortium name="The Broad Institute Genome Sequencing Center for Infectious Disease"/>
            <person name="Wu L."/>
            <person name="Ma J."/>
        </authorList>
    </citation>
    <scope>NUCLEOTIDE SEQUENCE [LARGE SCALE GENOMIC DNA]</scope>
    <source>
        <strain evidence="2">JCM 9091</strain>
    </source>
</reference>
<sequence length="61" mass="6251">MSGYGLFARVGVHVDVSHGIRCQLDAWEPVDAGSVAGANFAARSSGRTHTVTANVPAGGRI</sequence>
<protein>
    <submittedName>
        <fullName evidence="1">Uncharacterized protein</fullName>
    </submittedName>
</protein>
<name>A0ABP6M9G1_9ACTN</name>
<comment type="caution">
    <text evidence="1">The sequence shown here is derived from an EMBL/GenBank/DDBJ whole genome shotgun (WGS) entry which is preliminary data.</text>
</comment>